<sequence length="98" mass="11443">MNQNIDKKITVTELSELVKLSPTYLSEAFKDVTGYSIIKFFNKIKIDRAKELIIEGDKKIKEVAGLMGYNDEFYFSRMFKNIEGISPSEFYSKNIHEY</sequence>
<dbReference type="AlphaFoldDB" id="A0A949TL85"/>
<evidence type="ECO:0000313" key="3">
    <source>
        <dbReference type="EMBL" id="MBV7274380.1"/>
    </source>
</evidence>
<name>A0A949TL85_9CLOT</name>
<protein>
    <submittedName>
        <fullName evidence="3">Helix-turn-helix transcriptional regulator</fullName>
    </submittedName>
</protein>
<evidence type="ECO:0000256" key="1">
    <source>
        <dbReference type="ARBA" id="ARBA00023125"/>
    </source>
</evidence>
<dbReference type="PROSITE" id="PS01124">
    <property type="entry name" value="HTH_ARAC_FAMILY_2"/>
    <property type="match status" value="1"/>
</dbReference>
<dbReference type="Proteomes" id="UP000694308">
    <property type="component" value="Unassembled WGS sequence"/>
</dbReference>
<reference evidence="3" key="1">
    <citation type="submission" date="2020-12" db="EMBL/GenBank/DDBJ databases">
        <title>Clostridium thailandense sp. nov., a novel acetogenic bacterium isolated from peat land soil in Thailand.</title>
        <authorList>
            <person name="Chaikitkaew S."/>
            <person name="Birkeland N.K."/>
        </authorList>
    </citation>
    <scope>NUCLEOTIDE SEQUENCE</scope>
    <source>
        <strain evidence="3">PL3</strain>
    </source>
</reference>
<evidence type="ECO:0000313" key="4">
    <source>
        <dbReference type="Proteomes" id="UP000694308"/>
    </source>
</evidence>
<keyword evidence="4" id="KW-1185">Reference proteome</keyword>
<gene>
    <name evidence="3" type="ORF">I6U48_15900</name>
</gene>
<dbReference type="Pfam" id="PF12833">
    <property type="entry name" value="HTH_18"/>
    <property type="match status" value="1"/>
</dbReference>
<dbReference type="RefSeq" id="WP_218321447.1">
    <property type="nucleotide sequence ID" value="NZ_JAEEGC010000075.1"/>
</dbReference>
<dbReference type="SMART" id="SM00342">
    <property type="entry name" value="HTH_ARAC"/>
    <property type="match status" value="1"/>
</dbReference>
<organism evidence="3 4">
    <name type="scientific">Clostridium thailandense</name>
    <dbReference type="NCBI Taxonomy" id="2794346"/>
    <lineage>
        <taxon>Bacteria</taxon>
        <taxon>Bacillati</taxon>
        <taxon>Bacillota</taxon>
        <taxon>Clostridia</taxon>
        <taxon>Eubacteriales</taxon>
        <taxon>Clostridiaceae</taxon>
        <taxon>Clostridium</taxon>
    </lineage>
</organism>
<dbReference type="GO" id="GO:0043565">
    <property type="term" value="F:sequence-specific DNA binding"/>
    <property type="evidence" value="ECO:0007669"/>
    <property type="project" value="InterPro"/>
</dbReference>
<keyword evidence="1" id="KW-0238">DNA-binding</keyword>
<evidence type="ECO:0000259" key="2">
    <source>
        <dbReference type="PROSITE" id="PS01124"/>
    </source>
</evidence>
<dbReference type="InterPro" id="IPR018060">
    <property type="entry name" value="HTH_AraC"/>
</dbReference>
<proteinExistence type="predicted"/>
<accession>A0A949TL85</accession>
<dbReference type="PANTHER" id="PTHR43280:SF2">
    <property type="entry name" value="HTH-TYPE TRANSCRIPTIONAL REGULATOR EXSA"/>
    <property type="match status" value="1"/>
</dbReference>
<dbReference type="PANTHER" id="PTHR43280">
    <property type="entry name" value="ARAC-FAMILY TRANSCRIPTIONAL REGULATOR"/>
    <property type="match status" value="1"/>
</dbReference>
<comment type="caution">
    <text evidence="3">The sequence shown here is derived from an EMBL/GenBank/DDBJ whole genome shotgun (WGS) entry which is preliminary data.</text>
</comment>
<dbReference type="GO" id="GO:0003700">
    <property type="term" value="F:DNA-binding transcription factor activity"/>
    <property type="evidence" value="ECO:0007669"/>
    <property type="project" value="InterPro"/>
</dbReference>
<dbReference type="EMBL" id="JAEEGC010000075">
    <property type="protein sequence ID" value="MBV7274380.1"/>
    <property type="molecule type" value="Genomic_DNA"/>
</dbReference>
<feature type="domain" description="HTH araC/xylS-type" evidence="2">
    <location>
        <begin position="1"/>
        <end position="93"/>
    </location>
</feature>